<sequence>MLLSQREKRPLTLILLLVLFAPAMLFAQEQTQQPAVSDSLLQEATLERIVQYALDHQPSVKQAEADQEIVEATIDGKLADWFPQINFVYNYQHNVDLPVNVIGGNEIRLGVDNTSSLQLQATQTIFNRDVLLAARTANKVRIQAEQQLSSTRIDVVVNVSKAFYDVLATTQQIKIGQEDIIRLERSLKDANAQYTAGVVDKTDFKRAQIQLTNGKATLKANQEALKYKLDYLRALMGYPPNGTLNIRYDTLQMEGEIAMDTVQALSYNQHIDYKLLYTQRELQKANLKYAWWAFLPTLNAFGAYIANYQNNELSELYGQRFPNSYFGATLTLPIFQGGKRTARIREQRWTLQKLDWSMVNLQNNLTTEYSRAMATYKSSLSTYLALKENVVLAEEVYNVVQLQYRSGIRPYLDVTIAETDLRTVRINYFNALYQVLAAKIDVQRALGQINY</sequence>
<dbReference type="GO" id="GO:0009279">
    <property type="term" value="C:cell outer membrane"/>
    <property type="evidence" value="ECO:0007669"/>
    <property type="project" value="UniProtKB-SubCell"/>
</dbReference>
<evidence type="ECO:0000256" key="5">
    <source>
        <dbReference type="ARBA" id="ARBA00022692"/>
    </source>
</evidence>
<dbReference type="PANTHER" id="PTHR30026">
    <property type="entry name" value="OUTER MEMBRANE PROTEIN TOLC"/>
    <property type="match status" value="1"/>
</dbReference>
<keyword evidence="8" id="KW-0732">Signal</keyword>
<evidence type="ECO:0000256" key="1">
    <source>
        <dbReference type="ARBA" id="ARBA00004442"/>
    </source>
</evidence>
<dbReference type="InterPro" id="IPR051906">
    <property type="entry name" value="TolC-like"/>
</dbReference>
<dbReference type="GO" id="GO:0015288">
    <property type="term" value="F:porin activity"/>
    <property type="evidence" value="ECO:0007669"/>
    <property type="project" value="TreeGrafter"/>
</dbReference>
<dbReference type="Proteomes" id="UP001319180">
    <property type="component" value="Unassembled WGS sequence"/>
</dbReference>
<dbReference type="InterPro" id="IPR003423">
    <property type="entry name" value="OMP_efflux"/>
</dbReference>
<comment type="caution">
    <text evidence="9">The sequence shown here is derived from an EMBL/GenBank/DDBJ whole genome shotgun (WGS) entry which is preliminary data.</text>
</comment>
<evidence type="ECO:0000313" key="9">
    <source>
        <dbReference type="EMBL" id="MBT1689089.1"/>
    </source>
</evidence>
<feature type="chain" id="PRO_5042992070" evidence="8">
    <location>
        <begin position="28"/>
        <end position="451"/>
    </location>
</feature>
<protein>
    <submittedName>
        <fullName evidence="9">TolC family protein</fullName>
    </submittedName>
</protein>
<dbReference type="EMBL" id="JAHESC010000035">
    <property type="protein sequence ID" value="MBT1689089.1"/>
    <property type="molecule type" value="Genomic_DNA"/>
</dbReference>
<comment type="similarity">
    <text evidence="2">Belongs to the outer membrane factor (OMF) (TC 1.B.17) family.</text>
</comment>
<evidence type="ECO:0000256" key="6">
    <source>
        <dbReference type="ARBA" id="ARBA00023136"/>
    </source>
</evidence>
<keyword evidence="4" id="KW-1134">Transmembrane beta strand</keyword>
<dbReference type="GO" id="GO:1990281">
    <property type="term" value="C:efflux pump complex"/>
    <property type="evidence" value="ECO:0007669"/>
    <property type="project" value="TreeGrafter"/>
</dbReference>
<evidence type="ECO:0000313" key="10">
    <source>
        <dbReference type="Proteomes" id="UP001319180"/>
    </source>
</evidence>
<keyword evidence="10" id="KW-1185">Reference proteome</keyword>
<keyword evidence="6" id="KW-0472">Membrane</keyword>
<dbReference type="Pfam" id="PF02321">
    <property type="entry name" value="OEP"/>
    <property type="match status" value="2"/>
</dbReference>
<evidence type="ECO:0000256" key="4">
    <source>
        <dbReference type="ARBA" id="ARBA00022452"/>
    </source>
</evidence>
<organism evidence="9 10">
    <name type="scientific">Dawidia soli</name>
    <dbReference type="NCBI Taxonomy" id="2782352"/>
    <lineage>
        <taxon>Bacteria</taxon>
        <taxon>Pseudomonadati</taxon>
        <taxon>Bacteroidota</taxon>
        <taxon>Cytophagia</taxon>
        <taxon>Cytophagales</taxon>
        <taxon>Chryseotaleaceae</taxon>
        <taxon>Dawidia</taxon>
    </lineage>
</organism>
<proteinExistence type="inferred from homology"/>
<dbReference type="AlphaFoldDB" id="A0AAP2GF66"/>
<comment type="subcellular location">
    <subcellularLocation>
        <location evidence="1">Cell outer membrane</location>
    </subcellularLocation>
</comment>
<reference evidence="9 10" key="1">
    <citation type="submission" date="2021-05" db="EMBL/GenBank/DDBJ databases">
        <title>A Polyphasic approach of four new species of the genus Ohtaekwangia: Ohtaekwangia histidinii sp. nov., Ohtaekwangia cretensis sp. nov., Ohtaekwangia indiensis sp. nov., Ohtaekwangia reichenbachii sp. nov. from diverse environment.</title>
        <authorList>
            <person name="Octaviana S."/>
        </authorList>
    </citation>
    <scope>NUCLEOTIDE SEQUENCE [LARGE SCALE GENOMIC DNA]</scope>
    <source>
        <strain evidence="9 10">PWU37</strain>
    </source>
</reference>
<evidence type="ECO:0000256" key="8">
    <source>
        <dbReference type="SAM" id="SignalP"/>
    </source>
</evidence>
<keyword evidence="5" id="KW-0812">Transmembrane</keyword>
<evidence type="ECO:0000256" key="3">
    <source>
        <dbReference type="ARBA" id="ARBA00022448"/>
    </source>
</evidence>
<gene>
    <name evidence="9" type="ORF">KK078_21160</name>
</gene>
<evidence type="ECO:0000256" key="7">
    <source>
        <dbReference type="ARBA" id="ARBA00023237"/>
    </source>
</evidence>
<keyword evidence="7" id="KW-0998">Cell outer membrane</keyword>
<dbReference type="Gene3D" id="1.20.1600.10">
    <property type="entry name" value="Outer membrane efflux proteins (OEP)"/>
    <property type="match status" value="1"/>
</dbReference>
<keyword evidence="3" id="KW-0813">Transport</keyword>
<name>A0AAP2GF66_9BACT</name>
<evidence type="ECO:0000256" key="2">
    <source>
        <dbReference type="ARBA" id="ARBA00007613"/>
    </source>
</evidence>
<accession>A0AAP2GF66</accession>
<dbReference type="SUPFAM" id="SSF56954">
    <property type="entry name" value="Outer membrane efflux proteins (OEP)"/>
    <property type="match status" value="1"/>
</dbReference>
<dbReference type="GO" id="GO:0015562">
    <property type="term" value="F:efflux transmembrane transporter activity"/>
    <property type="evidence" value="ECO:0007669"/>
    <property type="project" value="InterPro"/>
</dbReference>
<feature type="signal peptide" evidence="8">
    <location>
        <begin position="1"/>
        <end position="27"/>
    </location>
</feature>
<dbReference type="PANTHER" id="PTHR30026:SF20">
    <property type="entry name" value="OUTER MEMBRANE PROTEIN TOLC"/>
    <property type="match status" value="1"/>
</dbReference>